<sequence>MGGGKTDYNLSPPEVKGLSLYPSLSRKATHGWVIFATHG</sequence>
<name>L1NDC9_9PORP</name>
<evidence type="ECO:0000313" key="2">
    <source>
        <dbReference type="Proteomes" id="UP000010408"/>
    </source>
</evidence>
<dbReference type="EMBL" id="AMEQ01000025">
    <property type="protein sequence ID" value="EKY01519.1"/>
    <property type="molecule type" value="Genomic_DNA"/>
</dbReference>
<organism evidence="1 2">
    <name type="scientific">Porphyromonas catoniae F0037</name>
    <dbReference type="NCBI Taxonomy" id="1127696"/>
    <lineage>
        <taxon>Bacteria</taxon>
        <taxon>Pseudomonadati</taxon>
        <taxon>Bacteroidota</taxon>
        <taxon>Bacteroidia</taxon>
        <taxon>Bacteroidales</taxon>
        <taxon>Porphyromonadaceae</taxon>
        <taxon>Porphyromonas</taxon>
    </lineage>
</organism>
<dbReference type="Proteomes" id="UP000010408">
    <property type="component" value="Unassembled WGS sequence"/>
</dbReference>
<dbReference type="STRING" id="1127696.HMPREF9134_00896"/>
<dbReference type="HOGENOM" id="CLU_3314404_0_0_10"/>
<reference evidence="1 2" key="1">
    <citation type="submission" date="2012-05" db="EMBL/GenBank/DDBJ databases">
        <authorList>
            <person name="Weinstock G."/>
            <person name="Sodergren E."/>
            <person name="Lobos E.A."/>
            <person name="Fulton L."/>
            <person name="Fulton R."/>
            <person name="Courtney L."/>
            <person name="Fronick C."/>
            <person name="O'Laughlin M."/>
            <person name="Godfrey J."/>
            <person name="Wilson R.M."/>
            <person name="Miner T."/>
            <person name="Farmer C."/>
            <person name="Delehaunty K."/>
            <person name="Cordes M."/>
            <person name="Minx P."/>
            <person name="Tomlinson C."/>
            <person name="Chen J."/>
            <person name="Wollam A."/>
            <person name="Pepin K.H."/>
            <person name="Bhonagiri V."/>
            <person name="Zhang X."/>
            <person name="Suruliraj S."/>
            <person name="Warren W."/>
            <person name="Mitreva M."/>
            <person name="Mardis E.R."/>
            <person name="Wilson R.K."/>
        </authorList>
    </citation>
    <scope>NUCLEOTIDE SEQUENCE [LARGE SCALE GENOMIC DNA]</scope>
    <source>
        <strain evidence="1 2">F0037</strain>
    </source>
</reference>
<comment type="caution">
    <text evidence="1">The sequence shown here is derived from an EMBL/GenBank/DDBJ whole genome shotgun (WGS) entry which is preliminary data.</text>
</comment>
<protein>
    <submittedName>
        <fullName evidence="1">Uncharacterized protein</fullName>
    </submittedName>
</protein>
<evidence type="ECO:0000313" key="1">
    <source>
        <dbReference type="EMBL" id="EKY01519.1"/>
    </source>
</evidence>
<dbReference type="AlphaFoldDB" id="L1NDC9"/>
<gene>
    <name evidence="1" type="ORF">HMPREF9134_00896</name>
</gene>
<accession>L1NDC9</accession>
<proteinExistence type="predicted"/>